<dbReference type="GO" id="GO:0051601">
    <property type="term" value="P:exocyst localization"/>
    <property type="evidence" value="ECO:0007669"/>
    <property type="project" value="TreeGrafter"/>
</dbReference>
<organism evidence="4 5">
    <name type="scientific">Candolleomyces aberdarensis</name>
    <dbReference type="NCBI Taxonomy" id="2316362"/>
    <lineage>
        <taxon>Eukaryota</taxon>
        <taxon>Fungi</taxon>
        <taxon>Dikarya</taxon>
        <taxon>Basidiomycota</taxon>
        <taxon>Agaricomycotina</taxon>
        <taxon>Agaricomycetes</taxon>
        <taxon>Agaricomycetidae</taxon>
        <taxon>Agaricales</taxon>
        <taxon>Agaricineae</taxon>
        <taxon>Psathyrellaceae</taxon>
        <taxon>Candolleomyces</taxon>
    </lineage>
</organism>
<keyword evidence="2" id="KW-0813">Transport</keyword>
<dbReference type="Gene3D" id="1.10.357.50">
    <property type="match status" value="1"/>
</dbReference>
<dbReference type="PANTHER" id="PTHR21292">
    <property type="entry name" value="EXOCYST COMPLEX COMPONENT SEC6-RELATED"/>
    <property type="match status" value="1"/>
</dbReference>
<gene>
    <name evidence="4" type="ORF">EST38_g1960</name>
</gene>
<dbReference type="OrthoDB" id="190098at2759"/>
<evidence type="ECO:0000313" key="4">
    <source>
        <dbReference type="EMBL" id="RXW23883.1"/>
    </source>
</evidence>
<reference evidence="4 5" key="1">
    <citation type="submission" date="2019-01" db="EMBL/GenBank/DDBJ databases">
        <title>Draft genome sequence of Psathyrella aberdarensis IHI B618.</title>
        <authorList>
            <person name="Buettner E."/>
            <person name="Kellner H."/>
        </authorList>
    </citation>
    <scope>NUCLEOTIDE SEQUENCE [LARGE SCALE GENOMIC DNA]</scope>
    <source>
        <strain evidence="4 5">IHI B618</strain>
    </source>
</reference>
<dbReference type="PANTHER" id="PTHR21292:SF1">
    <property type="entry name" value="EXOCYST COMPLEX COMPONENT 3"/>
    <property type="match status" value="1"/>
</dbReference>
<dbReference type="GO" id="GO:0000149">
    <property type="term" value="F:SNARE binding"/>
    <property type="evidence" value="ECO:0007669"/>
    <property type="project" value="TreeGrafter"/>
</dbReference>
<evidence type="ECO:0000256" key="1">
    <source>
        <dbReference type="ARBA" id="ARBA00009447"/>
    </source>
</evidence>
<evidence type="ECO:0000313" key="5">
    <source>
        <dbReference type="Proteomes" id="UP000290288"/>
    </source>
</evidence>
<comment type="caution">
    <text evidence="4">The sequence shown here is derived from an EMBL/GenBank/DDBJ whole genome shotgun (WGS) entry which is preliminary data.</text>
</comment>
<accession>A0A4Q2DUR8</accession>
<sequence>MAAPTVSAAQAIGEYLQSPDDLVKVAAFRKKLEKEKASIDARLKTGVKEQLEATRQGLSKLLGTRDNVQSIRDEMTSIERECEDMTIKVATFDQISRVSMVHRNFESTEEMVHNLMEMATRLDHLEHMLASDSRDIVGPAPNLLIIHYHLNQLERFRNHTMHEAKKASASSQQTLTRWFERLNQFITRFDEYIVELAKNILPLVRAGHTDVVVRLVKIAEVEGKEDEKALVMRFVKKAAKLDAALKFKSLQANARVLKHYRSKIQKAIIESIQAKMEEAYKQDEDNPIQFLESSTWIYQDILRIEKDVLPCFPADYDIFTHFIREYHKSLNTVITRMAARKIEATTMLSLYEWLKEYKSNMKELNIAPELMEPPLLDGKEQNLIEDYLQLIIQKLDEWSNNLMKTELSEFTKREEPPEIDSDGMYGTQGAVILFQMVNQQVDLAIESGQGAILARVITEVNRVMRGIQEQWTKAVDAELKKQIEKPEEVAGGLVEYCIALANDQVKSADYAEALLARMEQLVSEKYRVTINESLNNAIDGYLDVAKKCMQTLIDIIFNDLKPATKSLFQQSWYDGVIHQIVETMRDYMADYQSYLNSALLELLVEDLLDAFLLIYLNALANSPKLRMPAAAERVREDINEVYTFFNTLSTAQDVENRLRVLEMILSMLEASKDMVFLSFWAFAKEFGPNIGFVEGLIRSRSDVDRSGAGEIMDSIRRKVKDENLTDPPEPTIMKKVTVQNVFTRFLRQ</sequence>
<evidence type="ECO:0000256" key="2">
    <source>
        <dbReference type="ARBA" id="ARBA00022448"/>
    </source>
</evidence>
<dbReference type="GO" id="GO:0000145">
    <property type="term" value="C:exocyst"/>
    <property type="evidence" value="ECO:0007669"/>
    <property type="project" value="InterPro"/>
</dbReference>
<dbReference type="InterPro" id="IPR010326">
    <property type="entry name" value="EXOC3/Sec6"/>
</dbReference>
<comment type="similarity">
    <text evidence="1">Belongs to the SEC6 family.</text>
</comment>
<evidence type="ECO:0000256" key="3">
    <source>
        <dbReference type="ARBA" id="ARBA00022483"/>
    </source>
</evidence>
<keyword evidence="5" id="KW-1185">Reference proteome</keyword>
<dbReference type="InterPro" id="IPR042532">
    <property type="entry name" value="EXOC3/Sec6_C"/>
</dbReference>
<keyword evidence="3" id="KW-0268">Exocytosis</keyword>
<dbReference type="STRING" id="2316362.A0A4Q2DUR8"/>
<dbReference type="Pfam" id="PF06046">
    <property type="entry name" value="Sec6"/>
    <property type="match status" value="1"/>
</dbReference>
<dbReference type="Gene3D" id="1.10.357.70">
    <property type="entry name" value="Exocyst complex component Sec6, C-terminal domain"/>
    <property type="match status" value="1"/>
</dbReference>
<proteinExistence type="inferred from homology"/>
<dbReference type="FunFam" id="1.10.357.50:FF:000006">
    <property type="entry name" value="Exocyst complex component sec6"/>
    <property type="match status" value="1"/>
</dbReference>
<dbReference type="AlphaFoldDB" id="A0A4Q2DUR8"/>
<protein>
    <submittedName>
        <fullName evidence="4">Uncharacterized protein</fullName>
    </submittedName>
</protein>
<dbReference type="Proteomes" id="UP000290288">
    <property type="component" value="Unassembled WGS sequence"/>
</dbReference>
<dbReference type="EMBL" id="SDEE01000030">
    <property type="protein sequence ID" value="RXW23883.1"/>
    <property type="molecule type" value="Genomic_DNA"/>
</dbReference>
<name>A0A4Q2DUR8_9AGAR</name>
<dbReference type="GO" id="GO:0006887">
    <property type="term" value="P:exocytosis"/>
    <property type="evidence" value="ECO:0007669"/>
    <property type="project" value="UniProtKB-KW"/>
</dbReference>